<organism evidence="7 8">
    <name type="scientific">Bremia lactucae</name>
    <name type="common">Lettuce downy mildew</name>
    <dbReference type="NCBI Taxonomy" id="4779"/>
    <lineage>
        <taxon>Eukaryota</taxon>
        <taxon>Sar</taxon>
        <taxon>Stramenopiles</taxon>
        <taxon>Oomycota</taxon>
        <taxon>Peronosporomycetes</taxon>
        <taxon>Peronosporales</taxon>
        <taxon>Peronosporaceae</taxon>
        <taxon>Bremia</taxon>
    </lineage>
</organism>
<evidence type="ECO:0000256" key="3">
    <source>
        <dbReference type="ARBA" id="ARBA00023242"/>
    </source>
</evidence>
<comment type="subcellular location">
    <subcellularLocation>
        <location evidence="1">Nucleus</location>
    </subcellularLocation>
</comment>
<feature type="domain" description="POPLD" evidence="5">
    <location>
        <begin position="560"/>
        <end position="651"/>
    </location>
</feature>
<dbReference type="InterPro" id="IPR009723">
    <property type="entry name" value="Pop1_N"/>
</dbReference>
<evidence type="ECO:0000259" key="4">
    <source>
        <dbReference type="Pfam" id="PF06978"/>
    </source>
</evidence>
<dbReference type="OrthoDB" id="442863at2759"/>
<dbReference type="EMBL" id="SHOA02000003">
    <property type="protein sequence ID" value="TDH68301.1"/>
    <property type="molecule type" value="Genomic_DNA"/>
</dbReference>
<dbReference type="Pfam" id="PF22770">
    <property type="entry name" value="POP1_C"/>
    <property type="match status" value="1"/>
</dbReference>
<protein>
    <submittedName>
        <fullName evidence="7">Uncharacterized protein</fullName>
    </submittedName>
</protein>
<keyword evidence="2" id="KW-0819">tRNA processing</keyword>
<dbReference type="PANTHER" id="PTHR22731:SF3">
    <property type="entry name" value="RIBONUCLEASES P_MRP PROTEIN SUBUNIT POP1"/>
    <property type="match status" value="1"/>
</dbReference>
<evidence type="ECO:0000259" key="5">
    <source>
        <dbReference type="Pfam" id="PF08170"/>
    </source>
</evidence>
<sequence>MVRIFLHKTFKKQNLTKLLPMTGLEHRVVQVLQFANARAPELQALHDLSQHNELYSVTDDKLEQQKNQRRRRANAFKSHKMPQRLRGTPAKNTNIKRCRKHERRPHKLLQEHLNVADSERLRWLPTHLWHAKRMVVQEQYGYMLALHRSDKSVSAALEAVRKMATLHDSSYNGIIELFGLPQIILEALQLISDSNGSDFNGLRFLAGAEEGTSVLYRKSEFPQGAITPVKFMWRPLKEDYKTGKFQLHEDWQNTKRQLWLWVHPAAYMEAATAIAAACQEVVGEGDEHIEMHDRRGHLCRFKVRGRVANELVANLLAGGDLEISEDDEEEVLSDHEDGYSTKDIVANCNIANRRKFLEALCKTCTSKEADEHNNVIYSVVVKDPRLARFRNGKMEHVPMYLESDFSLLKEPPAGTVPEVGTSVVKSPSSGLSISSLGKDADEPDTNLVLQEIQSLLAWTTESSKTSAKASYPIVNENYNRSEVQVRDGDNVNKEASPCSMLWSLSKRQKVESIFVKDHTLNKEIYCQRKNSGGVGSGLVNLPLLHMMAIKKREPYPHTSGWDLIVSPSHAPSLLKALVFSGALVVGLEEDSALSTVLHQPSFPCDYPDTKAGQLYWETRARNLEREQAKKPKSKRFNFEKHGVKSPYKPLWKLIFATDDNVPLPCVLRGKKYMEAFCFCPSKSINTEAMTSAVSDTRPIVSVPMPTLVRVSVIVPRRGNISVNAMLFAPSAEDVKQYFENWKGGDIVAAKSDNSKSNEVSKYPNNLLFALVCCQRSLIGFVTSAIYDRPKGAVRAVGFIACEPLQQLFFASQGLMLRKKGHYALAVLRSPQSGTIRPVLVQADV</sequence>
<dbReference type="GO" id="GO:0005655">
    <property type="term" value="C:nucleolar ribonuclease P complex"/>
    <property type="evidence" value="ECO:0007669"/>
    <property type="project" value="InterPro"/>
</dbReference>
<dbReference type="InterPro" id="IPR055079">
    <property type="entry name" value="POP1_C"/>
</dbReference>
<dbReference type="GO" id="GO:0001682">
    <property type="term" value="P:tRNA 5'-leader removal"/>
    <property type="evidence" value="ECO:0007669"/>
    <property type="project" value="InterPro"/>
</dbReference>
<dbReference type="AlphaFoldDB" id="A0A976FKJ1"/>
<dbReference type="GO" id="GO:0000172">
    <property type="term" value="C:ribonuclease MRP complex"/>
    <property type="evidence" value="ECO:0007669"/>
    <property type="project" value="InterPro"/>
</dbReference>
<evidence type="ECO:0000259" key="6">
    <source>
        <dbReference type="Pfam" id="PF22770"/>
    </source>
</evidence>
<evidence type="ECO:0000313" key="7">
    <source>
        <dbReference type="EMBL" id="TDH68301.1"/>
    </source>
</evidence>
<dbReference type="KEGG" id="blac:94347871"/>
<feature type="domain" description="POP1 C-terminal" evidence="6">
    <location>
        <begin position="761"/>
        <end position="839"/>
    </location>
</feature>
<dbReference type="Pfam" id="PF06978">
    <property type="entry name" value="POP1_N"/>
    <property type="match status" value="1"/>
</dbReference>
<keyword evidence="3" id="KW-0539">Nucleus</keyword>
<reference evidence="7 8" key="1">
    <citation type="journal article" date="2021" name="Genome Biol.">
        <title>AFLAP: assembly-free linkage analysis pipeline using k-mers from genome sequencing data.</title>
        <authorList>
            <person name="Fletcher K."/>
            <person name="Zhang L."/>
            <person name="Gil J."/>
            <person name="Han R."/>
            <person name="Cavanaugh K."/>
            <person name="Michelmore R."/>
        </authorList>
    </citation>
    <scope>NUCLEOTIDE SEQUENCE [LARGE SCALE GENOMIC DNA]</scope>
    <source>
        <strain evidence="7 8">SF5</strain>
    </source>
</reference>
<keyword evidence="8" id="KW-1185">Reference proteome</keyword>
<dbReference type="RefSeq" id="XP_067817800.1">
    <property type="nucleotide sequence ID" value="XM_067962200.1"/>
</dbReference>
<dbReference type="Proteomes" id="UP000294530">
    <property type="component" value="Unassembled WGS sequence"/>
</dbReference>
<dbReference type="InterPro" id="IPR039182">
    <property type="entry name" value="Pop1"/>
</dbReference>
<dbReference type="InterPro" id="IPR012590">
    <property type="entry name" value="POPLD_dom"/>
</dbReference>
<gene>
    <name evidence="7" type="ORF">CCR75_004110</name>
</gene>
<dbReference type="PANTHER" id="PTHR22731">
    <property type="entry name" value="RIBONUCLEASES P/MRP PROTEIN SUBUNIT POP1"/>
    <property type="match status" value="1"/>
</dbReference>
<dbReference type="GeneID" id="94347871"/>
<accession>A0A976FKJ1</accession>
<comment type="caution">
    <text evidence="7">The sequence shown here is derived from an EMBL/GenBank/DDBJ whole genome shotgun (WGS) entry which is preliminary data.</text>
</comment>
<dbReference type="Pfam" id="PF08170">
    <property type="entry name" value="POPLD"/>
    <property type="match status" value="1"/>
</dbReference>
<proteinExistence type="predicted"/>
<evidence type="ECO:0000256" key="1">
    <source>
        <dbReference type="ARBA" id="ARBA00004123"/>
    </source>
</evidence>
<evidence type="ECO:0000256" key="2">
    <source>
        <dbReference type="ARBA" id="ARBA00022694"/>
    </source>
</evidence>
<evidence type="ECO:0000313" key="8">
    <source>
        <dbReference type="Proteomes" id="UP000294530"/>
    </source>
</evidence>
<name>A0A976FKJ1_BRELC</name>
<feature type="domain" description="Pop1 N-terminal" evidence="4">
    <location>
        <begin position="118"/>
        <end position="177"/>
    </location>
</feature>